<dbReference type="EMBL" id="MK138563">
    <property type="protein sequence ID" value="QDI78453.1"/>
    <property type="molecule type" value="mRNA"/>
</dbReference>
<name>A0A514KFQ5_LATHE</name>
<organism evidence="4">
    <name type="scientific">Latrodectus hesperus</name>
    <name type="common">Western black widow spider</name>
    <dbReference type="NCBI Taxonomy" id="256737"/>
    <lineage>
        <taxon>Eukaryota</taxon>
        <taxon>Metazoa</taxon>
        <taxon>Ecdysozoa</taxon>
        <taxon>Arthropoda</taxon>
        <taxon>Chelicerata</taxon>
        <taxon>Arachnida</taxon>
        <taxon>Araneae</taxon>
        <taxon>Araneomorphae</taxon>
        <taxon>Entelegynae</taxon>
        <taxon>Araneoidea</taxon>
        <taxon>Theridiidae</taxon>
        <taxon>Latrodectus</taxon>
    </lineage>
</organism>
<dbReference type="Gene3D" id="1.10.274.70">
    <property type="match status" value="1"/>
</dbReference>
<reference evidence="4" key="1">
    <citation type="journal article" date="2019" name="G3 (Bethesda)">
        <title>Toward Spider Glue: Long Read Scaffolding for Extreme Length and Repetitious Silk Family Genes AgSp1 and AgSp2 with Insights into Functional Adaptation.</title>
        <authorList>
            <person name="Stellwagen S.D."/>
            <person name="Renberg R.L."/>
        </authorList>
    </citation>
    <scope>NUCLEOTIDE SEQUENCE</scope>
</reference>
<evidence type="ECO:0000313" key="4">
    <source>
        <dbReference type="EMBL" id="QDI78453.1"/>
    </source>
</evidence>
<dbReference type="InterPro" id="IPR031913">
    <property type="entry name" value="Spidroin_N"/>
</dbReference>
<dbReference type="Gene3D" id="1.10.10.1350">
    <property type="entry name" value="Spidroin domain, C-terminal domain"/>
    <property type="match status" value="1"/>
</dbReference>
<dbReference type="AlphaFoldDB" id="A0A514KFQ5"/>
<sequence length="636" mass="69729">MGCSAVAILALCLISINVQTFAQEDTDPFDFNETNEEFGKLFVNNLIESGVFGQTDDKDFNAVTESLLNAIKMLTKGQNAPASTKKTFMMAFASSLAELIVQESDNALSLVEKTRAVTDAMRKAYMQTSGNPNEALIQKVDFLVGIFLDVQQSAEDYEYDTIVFEDEMPLPLEIVGETLPNMDPSPGHPDIVMESPPEVTPGIVMGPGNDIKEIVLPQSIESHMDEPETYIGEVDKMIKFEQDAPSGPNAPEEQIQQIMLPGMSQPGEDNDEGDAQKIIIPDSSPLEEIPIPSAPVPIPSLNPFNVAPFPIPNLEPIDAALTPILDPFMPLITPAISPPKLEEPPKSDDSENMQIQQIMMDTDGEPGEPSPEETKIVQEGSNSEPIPEEMMPLLDLIPEMNEPIEGDTIIEQKGTDEGSPGMQIQQVMPPKVSPESSGEQVINLPEPQISPTKDLIGPFGMPGQVDILNQPQISPFGGFGYPYPMIPGSMPENVGDQQPFSNPFLQNLMKKFNPTYLFGSPYQGIGLNAIEQTFNVVLRNGETYIPAIMSAIIESKKTAPQTLDLRVLVNKLSPLFSDMTVENFYLSRTEIFIELILEALISSLEIIRMADDSCINKVSAITSPYKYVNAFNDILF</sequence>
<evidence type="ECO:0000256" key="1">
    <source>
        <dbReference type="SAM" id="MobiDB-lite"/>
    </source>
</evidence>
<feature type="region of interest" description="Disordered" evidence="1">
    <location>
        <begin position="361"/>
        <end position="387"/>
    </location>
</feature>
<proteinExistence type="evidence at transcript level"/>
<feature type="signal peptide" evidence="2">
    <location>
        <begin position="1"/>
        <end position="22"/>
    </location>
</feature>
<feature type="chain" id="PRO_5022100273" evidence="2">
    <location>
        <begin position="23"/>
        <end position="636"/>
    </location>
</feature>
<gene>
    <name evidence="4" type="primary">AgSp2</name>
</gene>
<feature type="region of interest" description="Disordered" evidence="1">
    <location>
        <begin position="416"/>
        <end position="441"/>
    </location>
</feature>
<keyword evidence="2" id="KW-0732">Signal</keyword>
<accession>A0A514KFQ5</accession>
<evidence type="ECO:0000259" key="3">
    <source>
        <dbReference type="Pfam" id="PF16763"/>
    </source>
</evidence>
<feature type="domain" description="Spidroin N-terminal" evidence="3">
    <location>
        <begin position="28"/>
        <end position="151"/>
    </location>
</feature>
<evidence type="ECO:0000256" key="2">
    <source>
        <dbReference type="SAM" id="SignalP"/>
    </source>
</evidence>
<dbReference type="Pfam" id="PF16763">
    <property type="entry name" value="Spidroin_N"/>
    <property type="match status" value="1"/>
</dbReference>
<dbReference type="InterPro" id="IPR038542">
    <property type="entry name" value="Spidroin_C_sf"/>
</dbReference>
<protein>
    <submittedName>
        <fullName evidence="4">Aggregate spidroin 2</fullName>
    </submittedName>
</protein>
<dbReference type="InterPro" id="IPR038243">
    <property type="entry name" value="Spidroin_N_sf"/>
</dbReference>